<evidence type="ECO:0000256" key="3">
    <source>
        <dbReference type="ARBA" id="ARBA00023012"/>
    </source>
</evidence>
<dbReference type="PANTHER" id="PTHR48111:SF40">
    <property type="entry name" value="PHOSPHATE REGULON TRANSCRIPTIONAL REGULATORY PROTEIN PHOB"/>
    <property type="match status" value="1"/>
</dbReference>
<dbReference type="SUPFAM" id="SSF52172">
    <property type="entry name" value="CheY-like"/>
    <property type="match status" value="1"/>
</dbReference>
<evidence type="ECO:0000256" key="5">
    <source>
        <dbReference type="ARBA" id="ARBA00024735"/>
    </source>
</evidence>
<dbReference type="SMART" id="SM00448">
    <property type="entry name" value="REC"/>
    <property type="match status" value="1"/>
</dbReference>
<feature type="DNA-binding region" description="OmpR/PhoB-type" evidence="7">
    <location>
        <begin position="132"/>
        <end position="232"/>
    </location>
</feature>
<gene>
    <name evidence="10" type="ORF">K8I29_16860</name>
</gene>
<feature type="modified residue" description="4-aspartylphosphate" evidence="6">
    <location>
        <position position="58"/>
    </location>
</feature>
<protein>
    <recommendedName>
        <fullName evidence="1">Phosphate regulon transcriptional regulatory protein PhoB</fullName>
    </recommendedName>
</protein>
<keyword evidence="3" id="KW-0902">Two-component regulatory system</keyword>
<dbReference type="AlphaFoldDB" id="A0A953M2P9"/>
<evidence type="ECO:0000259" key="8">
    <source>
        <dbReference type="PROSITE" id="PS50110"/>
    </source>
</evidence>
<comment type="function">
    <text evidence="5">This protein is a positive regulator for the phosphate regulon. Transcription of this operon is positively regulated by PhoB and PhoR when phosphate is limited.</text>
</comment>
<evidence type="ECO:0000256" key="2">
    <source>
        <dbReference type="ARBA" id="ARBA00022553"/>
    </source>
</evidence>
<dbReference type="Gene3D" id="6.10.250.690">
    <property type="match status" value="1"/>
</dbReference>
<dbReference type="PROSITE" id="PS50110">
    <property type="entry name" value="RESPONSE_REGULATORY"/>
    <property type="match status" value="1"/>
</dbReference>
<feature type="domain" description="Response regulatory" evidence="8">
    <location>
        <begin position="9"/>
        <end position="123"/>
    </location>
</feature>
<dbReference type="GO" id="GO:0006355">
    <property type="term" value="P:regulation of DNA-templated transcription"/>
    <property type="evidence" value="ECO:0007669"/>
    <property type="project" value="InterPro"/>
</dbReference>
<organism evidence="10 11">
    <name type="scientific">Candidatus Nitrobium versatile</name>
    <dbReference type="NCBI Taxonomy" id="2884831"/>
    <lineage>
        <taxon>Bacteria</taxon>
        <taxon>Pseudomonadati</taxon>
        <taxon>Nitrospirota</taxon>
        <taxon>Nitrospiria</taxon>
        <taxon>Nitrospirales</taxon>
        <taxon>Nitrospiraceae</taxon>
        <taxon>Candidatus Nitrobium</taxon>
    </lineage>
</organism>
<evidence type="ECO:0000256" key="6">
    <source>
        <dbReference type="PROSITE-ProRule" id="PRU00169"/>
    </source>
</evidence>
<dbReference type="InterPro" id="IPR011006">
    <property type="entry name" value="CheY-like_superfamily"/>
</dbReference>
<dbReference type="Pfam" id="PF00486">
    <property type="entry name" value="Trans_reg_C"/>
    <property type="match status" value="1"/>
</dbReference>
<dbReference type="GO" id="GO:0000156">
    <property type="term" value="F:phosphorelay response regulator activity"/>
    <property type="evidence" value="ECO:0007669"/>
    <property type="project" value="TreeGrafter"/>
</dbReference>
<dbReference type="Gene3D" id="1.10.10.10">
    <property type="entry name" value="Winged helix-like DNA-binding domain superfamily/Winged helix DNA-binding domain"/>
    <property type="match status" value="1"/>
</dbReference>
<dbReference type="InterPro" id="IPR036388">
    <property type="entry name" value="WH-like_DNA-bd_sf"/>
</dbReference>
<reference evidence="10" key="2">
    <citation type="submission" date="2021-08" db="EMBL/GenBank/DDBJ databases">
        <authorList>
            <person name="Dalcin Martins P."/>
        </authorList>
    </citation>
    <scope>NUCLEOTIDE SEQUENCE</scope>
    <source>
        <strain evidence="10">MAG_39</strain>
    </source>
</reference>
<name>A0A953M2P9_9BACT</name>
<evidence type="ECO:0000256" key="4">
    <source>
        <dbReference type="ARBA" id="ARBA00023125"/>
    </source>
</evidence>
<dbReference type="GO" id="GO:0005829">
    <property type="term" value="C:cytosol"/>
    <property type="evidence" value="ECO:0007669"/>
    <property type="project" value="TreeGrafter"/>
</dbReference>
<reference evidence="10" key="1">
    <citation type="journal article" date="2021" name="bioRxiv">
        <title>Unraveling nitrogen, sulfur and carbon metabolic pathways and microbial community transcriptional responses to substrate deprivation and toxicity stresses in a bioreactor mimicking anoxic brackish coastal sediment conditions.</title>
        <authorList>
            <person name="Martins P.D."/>
            <person name="Echeveste M.J."/>
            <person name="Arshad A."/>
            <person name="Kurth J."/>
            <person name="Ouboter H."/>
            <person name="Jetten M.S.M."/>
            <person name="Welte C.U."/>
        </authorList>
    </citation>
    <scope>NUCLEOTIDE SEQUENCE</scope>
    <source>
        <strain evidence="10">MAG_39</strain>
    </source>
</reference>
<dbReference type="EMBL" id="JAIOIV010000130">
    <property type="protein sequence ID" value="MBZ0157869.1"/>
    <property type="molecule type" value="Genomic_DNA"/>
</dbReference>
<feature type="domain" description="OmpR/PhoB-type" evidence="9">
    <location>
        <begin position="132"/>
        <end position="232"/>
    </location>
</feature>
<dbReference type="PROSITE" id="PS51755">
    <property type="entry name" value="OMPR_PHOB"/>
    <property type="match status" value="1"/>
</dbReference>
<proteinExistence type="predicted"/>
<dbReference type="InterPro" id="IPR001867">
    <property type="entry name" value="OmpR/PhoB-type_DNA-bd"/>
</dbReference>
<dbReference type="CDD" id="cd00383">
    <property type="entry name" value="trans_reg_C"/>
    <property type="match status" value="1"/>
</dbReference>
<evidence type="ECO:0000259" key="9">
    <source>
        <dbReference type="PROSITE" id="PS51755"/>
    </source>
</evidence>
<evidence type="ECO:0000313" key="10">
    <source>
        <dbReference type="EMBL" id="MBZ0157869.1"/>
    </source>
</evidence>
<dbReference type="FunFam" id="1.10.10.10:FF:000018">
    <property type="entry name" value="DNA-binding response regulator ResD"/>
    <property type="match status" value="1"/>
</dbReference>
<evidence type="ECO:0000256" key="1">
    <source>
        <dbReference type="ARBA" id="ARBA00013332"/>
    </source>
</evidence>
<keyword evidence="4 7" id="KW-0238">DNA-binding</keyword>
<dbReference type="PANTHER" id="PTHR48111">
    <property type="entry name" value="REGULATOR OF RPOS"/>
    <property type="match status" value="1"/>
</dbReference>
<dbReference type="Gene3D" id="3.40.50.2300">
    <property type="match status" value="1"/>
</dbReference>
<evidence type="ECO:0000313" key="11">
    <source>
        <dbReference type="Proteomes" id="UP000705867"/>
    </source>
</evidence>
<dbReference type="Pfam" id="PF00072">
    <property type="entry name" value="Response_reg"/>
    <property type="match status" value="1"/>
</dbReference>
<accession>A0A953M2P9</accession>
<comment type="caution">
    <text evidence="10">The sequence shown here is derived from an EMBL/GenBank/DDBJ whole genome shotgun (WGS) entry which is preliminary data.</text>
</comment>
<dbReference type="SMART" id="SM00862">
    <property type="entry name" value="Trans_reg_C"/>
    <property type="match status" value="1"/>
</dbReference>
<evidence type="ECO:0000256" key="7">
    <source>
        <dbReference type="PROSITE-ProRule" id="PRU01091"/>
    </source>
</evidence>
<dbReference type="GO" id="GO:0000976">
    <property type="term" value="F:transcription cis-regulatory region binding"/>
    <property type="evidence" value="ECO:0007669"/>
    <property type="project" value="TreeGrafter"/>
</dbReference>
<dbReference type="InterPro" id="IPR039420">
    <property type="entry name" value="WalR-like"/>
</dbReference>
<keyword evidence="2 6" id="KW-0597">Phosphoprotein</keyword>
<dbReference type="GO" id="GO:0032993">
    <property type="term" value="C:protein-DNA complex"/>
    <property type="evidence" value="ECO:0007669"/>
    <property type="project" value="TreeGrafter"/>
</dbReference>
<dbReference type="CDD" id="cd17574">
    <property type="entry name" value="REC_OmpR"/>
    <property type="match status" value="1"/>
</dbReference>
<dbReference type="InterPro" id="IPR001789">
    <property type="entry name" value="Sig_transdc_resp-reg_receiver"/>
</dbReference>
<sequence>MVKDNDSPALLVIDDDTDILRVLKANLELHHFSVVTADSWMEGQKAIASRKPDLIILDLMLPDGDGIEICRTVKGKNPALPIIMLTAKDKISDKVIGLESGADDYMVKPFETLELIARIKACLRRLKASERQEILNIGNMSIDFRRRLVRIKGREIILTPKEYDLLCFLVENRGSVISREDIKRHLWKESKIYSWSRVIDVHIQHLRQKIEENPSEPEYITTISGIGYRFRE</sequence>
<dbReference type="Proteomes" id="UP000705867">
    <property type="component" value="Unassembled WGS sequence"/>
</dbReference>